<protein>
    <submittedName>
        <fullName evidence="2">Uncharacterized protein</fullName>
    </submittedName>
</protein>
<accession>S9QGN3</accession>
<dbReference type="STRING" id="1123237.Salmuc_04345"/>
<dbReference type="AlphaFoldDB" id="S9QGN3"/>
<keyword evidence="3" id="KW-1185">Reference proteome</keyword>
<evidence type="ECO:0000313" key="3">
    <source>
        <dbReference type="Proteomes" id="UP000015347"/>
    </source>
</evidence>
<feature type="region of interest" description="Disordered" evidence="1">
    <location>
        <begin position="11"/>
        <end position="53"/>
    </location>
</feature>
<dbReference type="HOGENOM" id="CLU_3066043_0_0_5"/>
<proteinExistence type="predicted"/>
<sequence length="53" mass="5450">MCRDTAFRQAAKGAAAGAIRRGQPRAECRAHGQPARSGRSSGPCPLARVTTAA</sequence>
<name>S9QGN3_9RHOB</name>
<evidence type="ECO:0000256" key="1">
    <source>
        <dbReference type="SAM" id="MobiDB-lite"/>
    </source>
</evidence>
<reference evidence="3" key="1">
    <citation type="journal article" date="2014" name="Stand. Genomic Sci.">
        <title>Genome sequence of the exopolysaccharide-producing Salipiger mucosus type strain (DSM 16094(T)), a moderately halophilic member of the Roseobacter clade.</title>
        <authorList>
            <person name="Riedel T."/>
            <person name="Spring S."/>
            <person name="Fiebig A."/>
            <person name="Petersen J."/>
            <person name="Kyrpides N.C."/>
            <person name="Goker M."/>
            <person name="Klenk H.P."/>
        </authorList>
    </citation>
    <scope>NUCLEOTIDE SEQUENCE [LARGE SCALE GENOMIC DNA]</scope>
    <source>
        <strain evidence="3">DSM 16094</strain>
    </source>
</reference>
<organism evidence="2 3">
    <name type="scientific">Salipiger mucosus DSM 16094</name>
    <dbReference type="NCBI Taxonomy" id="1123237"/>
    <lineage>
        <taxon>Bacteria</taxon>
        <taxon>Pseudomonadati</taxon>
        <taxon>Pseudomonadota</taxon>
        <taxon>Alphaproteobacteria</taxon>
        <taxon>Rhodobacterales</taxon>
        <taxon>Roseobacteraceae</taxon>
        <taxon>Salipiger</taxon>
    </lineage>
</organism>
<feature type="compositionally biased region" description="Low complexity" evidence="1">
    <location>
        <begin position="11"/>
        <end position="21"/>
    </location>
</feature>
<comment type="caution">
    <text evidence="2">The sequence shown here is derived from an EMBL/GenBank/DDBJ whole genome shotgun (WGS) entry which is preliminary data.</text>
</comment>
<gene>
    <name evidence="2" type="ORF">Salmuc_04345</name>
</gene>
<evidence type="ECO:0000313" key="2">
    <source>
        <dbReference type="EMBL" id="EPX78763.1"/>
    </source>
</evidence>
<dbReference type="EMBL" id="APVH01000038">
    <property type="protein sequence ID" value="EPX78763.1"/>
    <property type="molecule type" value="Genomic_DNA"/>
</dbReference>
<dbReference type="Proteomes" id="UP000015347">
    <property type="component" value="Unassembled WGS sequence"/>
</dbReference>